<dbReference type="Proteomes" id="UP000564806">
    <property type="component" value="Unassembled WGS sequence"/>
</dbReference>
<evidence type="ECO:0000256" key="1">
    <source>
        <dbReference type="SAM" id="MobiDB-lite"/>
    </source>
</evidence>
<organism evidence="2 3">
    <name type="scientific">Paenibacillus agri</name>
    <dbReference type="NCBI Taxonomy" id="2744309"/>
    <lineage>
        <taxon>Bacteria</taxon>
        <taxon>Bacillati</taxon>
        <taxon>Bacillota</taxon>
        <taxon>Bacilli</taxon>
        <taxon>Bacillales</taxon>
        <taxon>Paenibacillaceae</taxon>
        <taxon>Paenibacillus</taxon>
    </lineage>
</organism>
<accession>A0A850EEY8</accession>
<evidence type="ECO:0008006" key="4">
    <source>
        <dbReference type="Google" id="ProtNLM"/>
    </source>
</evidence>
<sequence>MKQLESRIQETPKDKPLKKAVRAFRKDRLPRLQKYEVQQSKNTKFSKAKKMAMQG</sequence>
<reference evidence="2" key="1">
    <citation type="submission" date="2020-06" db="EMBL/GenBank/DDBJ databases">
        <title>Paenibacillus sp. nov., isolated from soil.</title>
        <authorList>
            <person name="Seo Y.L."/>
        </authorList>
    </citation>
    <scope>NUCLEOTIDE SEQUENCE [LARGE SCALE GENOMIC DNA]</scope>
    <source>
        <strain evidence="2">JW14</strain>
    </source>
</reference>
<dbReference type="EMBL" id="JABWCS010000184">
    <property type="protein sequence ID" value="NUU59328.1"/>
    <property type="molecule type" value="Genomic_DNA"/>
</dbReference>
<feature type="compositionally biased region" description="Basic and acidic residues" evidence="1">
    <location>
        <begin position="1"/>
        <end position="17"/>
    </location>
</feature>
<evidence type="ECO:0000313" key="3">
    <source>
        <dbReference type="Proteomes" id="UP000564806"/>
    </source>
</evidence>
<keyword evidence="3" id="KW-1185">Reference proteome</keyword>
<evidence type="ECO:0000313" key="2">
    <source>
        <dbReference type="EMBL" id="NUU59328.1"/>
    </source>
</evidence>
<comment type="caution">
    <text evidence="2">The sequence shown here is derived from an EMBL/GenBank/DDBJ whole genome shotgun (WGS) entry which is preliminary data.</text>
</comment>
<proteinExistence type="predicted"/>
<dbReference type="RefSeq" id="WP_175370021.1">
    <property type="nucleotide sequence ID" value="NZ_JABWCS010000184.1"/>
</dbReference>
<protein>
    <recommendedName>
        <fullName evidence="4">30S ribosomal protein S21</fullName>
    </recommendedName>
</protein>
<gene>
    <name evidence="2" type="ORF">HPT30_03040</name>
</gene>
<dbReference type="AlphaFoldDB" id="A0A850EEY8"/>
<feature type="region of interest" description="Disordered" evidence="1">
    <location>
        <begin position="1"/>
        <end position="21"/>
    </location>
</feature>
<name>A0A850EEY8_9BACL</name>